<accession>I3IQS2</accession>
<keyword evidence="2" id="KW-1003">Cell membrane</keyword>
<protein>
    <submittedName>
        <fullName evidence="10">Lipopolysaccharide biosynthesis protein</fullName>
    </submittedName>
</protein>
<keyword evidence="5 7" id="KW-0472">Membrane</keyword>
<feature type="transmembrane region" description="Helical" evidence="7">
    <location>
        <begin position="29"/>
        <end position="48"/>
    </location>
</feature>
<sequence>MVEQQYQQQQAEDEINLLEYWYVIWKHKILLGIIFLTSVAGALIFCLLSSKIYQSTASILTPAETSDDLMSNLGGAANLAQAAGISIPSLTQNRDIYLSILKSRTMKDYIITQFKLKEYYDKLYIEDVLECLDDVTNISETEEEGAISITVEDKNPQMAADIANTYVDYLDRLVAQFGTGAASRQRHFIAEQLLKTESNLQAAEEALKQFKEKHRTIALEEQAKGAIEAGATLKGEIMAAEVQLQVMQDFAKANHPEVIKLKRRIEELKHQLAKSQYSSGLDLPSSTNNPNHYQKEIYLPVANVPQVTLELVRLMRNVKIEETLYTFLKQELEEAKIAEVKDTPSVQILDRAVPAEKKSKPKTKIFIAVAGFMSLILGIFGIFSKEYIEKQRLRIAESAEISRRKSTTNV</sequence>
<dbReference type="Pfam" id="PF13807">
    <property type="entry name" value="GNVR"/>
    <property type="match status" value="1"/>
</dbReference>
<feature type="coiled-coil region" evidence="6">
    <location>
        <begin position="193"/>
        <end position="220"/>
    </location>
</feature>
<dbReference type="Pfam" id="PF02706">
    <property type="entry name" value="Wzz"/>
    <property type="match status" value="1"/>
</dbReference>
<dbReference type="EMBL" id="BAFH01000004">
    <property type="protein sequence ID" value="GAB64067.1"/>
    <property type="molecule type" value="Genomic_DNA"/>
</dbReference>
<dbReference type="PANTHER" id="PTHR32309:SF13">
    <property type="entry name" value="FERRIC ENTEROBACTIN TRANSPORT PROTEIN FEPE"/>
    <property type="match status" value="1"/>
</dbReference>
<reference evidence="10 11" key="1">
    <citation type="journal article" date="2012" name="FEBS Lett.">
        <title>Anammox organism KSU-1 expresses a NirK-type copper-containing nitrite reductase instead of a NirS-type with cytochrome cd1.</title>
        <authorList>
            <person name="Hira D."/>
            <person name="Toh H."/>
            <person name="Migita C.T."/>
            <person name="Okubo H."/>
            <person name="Nishiyama T."/>
            <person name="Hattori M."/>
            <person name="Furukawa K."/>
            <person name="Fujii T."/>
        </authorList>
    </citation>
    <scope>NUCLEOTIDE SEQUENCE [LARGE SCALE GENOMIC DNA]</scope>
</reference>
<evidence type="ECO:0000256" key="6">
    <source>
        <dbReference type="SAM" id="Coils"/>
    </source>
</evidence>
<feature type="domain" description="Polysaccharide chain length determinant N-terminal" evidence="8">
    <location>
        <begin position="13"/>
        <end position="111"/>
    </location>
</feature>
<gene>
    <name evidence="10" type="ORF">KSU1_D0758</name>
</gene>
<evidence type="ECO:0000256" key="3">
    <source>
        <dbReference type="ARBA" id="ARBA00022692"/>
    </source>
</evidence>
<keyword evidence="3 7" id="KW-0812">Transmembrane</keyword>
<feature type="domain" description="Tyrosine-protein kinase G-rich" evidence="9">
    <location>
        <begin position="309"/>
        <end position="386"/>
    </location>
</feature>
<evidence type="ECO:0000256" key="4">
    <source>
        <dbReference type="ARBA" id="ARBA00022989"/>
    </source>
</evidence>
<dbReference type="STRING" id="247490.KSU1_D0758"/>
<evidence type="ECO:0000256" key="7">
    <source>
        <dbReference type="SAM" id="Phobius"/>
    </source>
</evidence>
<organism evidence="10 11">
    <name type="scientific">Candidatus Jettenia caeni</name>
    <dbReference type="NCBI Taxonomy" id="247490"/>
    <lineage>
        <taxon>Bacteria</taxon>
        <taxon>Pseudomonadati</taxon>
        <taxon>Planctomycetota</taxon>
        <taxon>Candidatus Brocadiia</taxon>
        <taxon>Candidatus Brocadiales</taxon>
        <taxon>Candidatus Brocadiaceae</taxon>
        <taxon>Candidatus Jettenia</taxon>
    </lineage>
</organism>
<name>I3IQS2_9BACT</name>
<evidence type="ECO:0000259" key="8">
    <source>
        <dbReference type="Pfam" id="PF02706"/>
    </source>
</evidence>
<dbReference type="eggNOG" id="COG3206">
    <property type="taxonomic scope" value="Bacteria"/>
</dbReference>
<evidence type="ECO:0000256" key="5">
    <source>
        <dbReference type="ARBA" id="ARBA00023136"/>
    </source>
</evidence>
<dbReference type="InterPro" id="IPR003856">
    <property type="entry name" value="LPS_length_determ_N"/>
</dbReference>
<keyword evidence="11" id="KW-1185">Reference proteome</keyword>
<evidence type="ECO:0000256" key="1">
    <source>
        <dbReference type="ARBA" id="ARBA00004651"/>
    </source>
</evidence>
<evidence type="ECO:0000259" key="9">
    <source>
        <dbReference type="Pfam" id="PF13807"/>
    </source>
</evidence>
<keyword evidence="4 7" id="KW-1133">Transmembrane helix</keyword>
<dbReference type="Proteomes" id="UP000002985">
    <property type="component" value="Unassembled WGS sequence"/>
</dbReference>
<evidence type="ECO:0000256" key="2">
    <source>
        <dbReference type="ARBA" id="ARBA00022475"/>
    </source>
</evidence>
<dbReference type="PANTHER" id="PTHR32309">
    <property type="entry name" value="TYROSINE-PROTEIN KINASE"/>
    <property type="match status" value="1"/>
</dbReference>
<comment type="caution">
    <text evidence="10">The sequence shown here is derived from an EMBL/GenBank/DDBJ whole genome shotgun (WGS) entry which is preliminary data.</text>
</comment>
<dbReference type="GO" id="GO:0004713">
    <property type="term" value="F:protein tyrosine kinase activity"/>
    <property type="evidence" value="ECO:0007669"/>
    <property type="project" value="TreeGrafter"/>
</dbReference>
<comment type="subcellular location">
    <subcellularLocation>
        <location evidence="1">Cell membrane</location>
        <topology evidence="1">Multi-pass membrane protein</topology>
    </subcellularLocation>
</comment>
<dbReference type="GO" id="GO:0005886">
    <property type="term" value="C:plasma membrane"/>
    <property type="evidence" value="ECO:0007669"/>
    <property type="project" value="UniProtKB-SubCell"/>
</dbReference>
<proteinExistence type="predicted"/>
<dbReference type="AlphaFoldDB" id="I3IQS2"/>
<dbReference type="InterPro" id="IPR050445">
    <property type="entry name" value="Bact_polysacc_biosynth/exp"/>
</dbReference>
<evidence type="ECO:0000313" key="11">
    <source>
        <dbReference type="Proteomes" id="UP000002985"/>
    </source>
</evidence>
<keyword evidence="6" id="KW-0175">Coiled coil</keyword>
<dbReference type="InterPro" id="IPR032807">
    <property type="entry name" value="GNVR"/>
</dbReference>
<dbReference type="OrthoDB" id="1662at2"/>
<evidence type="ECO:0000313" key="10">
    <source>
        <dbReference type="EMBL" id="GAB64067.1"/>
    </source>
</evidence>
<feature type="transmembrane region" description="Helical" evidence="7">
    <location>
        <begin position="365"/>
        <end position="383"/>
    </location>
</feature>